<evidence type="ECO:0000313" key="3">
    <source>
        <dbReference type="Proteomes" id="UP000288805"/>
    </source>
</evidence>
<reference evidence="2 3" key="1">
    <citation type="journal article" date="2018" name="PLoS Genet.">
        <title>Population sequencing reveals clonal diversity and ancestral inbreeding in the grapevine cultivar Chardonnay.</title>
        <authorList>
            <person name="Roach M.J."/>
            <person name="Johnson D.L."/>
            <person name="Bohlmann J."/>
            <person name="van Vuuren H.J."/>
            <person name="Jones S.J."/>
            <person name="Pretorius I.S."/>
            <person name="Schmidt S.A."/>
            <person name="Borneman A.R."/>
        </authorList>
    </citation>
    <scope>NUCLEOTIDE SEQUENCE [LARGE SCALE GENOMIC DNA]</scope>
    <source>
        <strain evidence="3">cv. Chardonnay</strain>
        <tissue evidence="2">Leaf</tissue>
    </source>
</reference>
<protein>
    <submittedName>
        <fullName evidence="2">Retrovirus-related Pol polyprotein from transposon RE1</fullName>
    </submittedName>
</protein>
<dbReference type="Proteomes" id="UP000288805">
    <property type="component" value="Unassembled WGS sequence"/>
</dbReference>
<feature type="region of interest" description="Disordered" evidence="1">
    <location>
        <begin position="1"/>
        <end position="20"/>
    </location>
</feature>
<evidence type="ECO:0000256" key="1">
    <source>
        <dbReference type="SAM" id="MobiDB-lite"/>
    </source>
</evidence>
<proteinExistence type="predicted"/>
<evidence type="ECO:0000313" key="2">
    <source>
        <dbReference type="EMBL" id="RVW16181.1"/>
    </source>
</evidence>
<sequence length="107" mass="11830">MTTSSSQQWQPQPPQHWQPRANLATTTASENSSWLFNSGASHHVTTYLSNMFIHASYDNSDNIMIGDGLGLPITHTRQIKDGVYKWAVSSKSSPLVAFSSVKTTSFK</sequence>
<dbReference type="EMBL" id="QGNW01002590">
    <property type="protein sequence ID" value="RVW16181.1"/>
    <property type="molecule type" value="Genomic_DNA"/>
</dbReference>
<comment type="caution">
    <text evidence="2">The sequence shown here is derived from an EMBL/GenBank/DDBJ whole genome shotgun (WGS) entry which is preliminary data.</text>
</comment>
<dbReference type="AlphaFoldDB" id="A0A438BYV7"/>
<organism evidence="2 3">
    <name type="scientific">Vitis vinifera</name>
    <name type="common">Grape</name>
    <dbReference type="NCBI Taxonomy" id="29760"/>
    <lineage>
        <taxon>Eukaryota</taxon>
        <taxon>Viridiplantae</taxon>
        <taxon>Streptophyta</taxon>
        <taxon>Embryophyta</taxon>
        <taxon>Tracheophyta</taxon>
        <taxon>Spermatophyta</taxon>
        <taxon>Magnoliopsida</taxon>
        <taxon>eudicotyledons</taxon>
        <taxon>Gunneridae</taxon>
        <taxon>Pentapetalae</taxon>
        <taxon>rosids</taxon>
        <taxon>Vitales</taxon>
        <taxon>Vitaceae</taxon>
        <taxon>Viteae</taxon>
        <taxon>Vitis</taxon>
    </lineage>
</organism>
<accession>A0A438BYV7</accession>
<gene>
    <name evidence="2" type="primary">RE1_3183</name>
    <name evidence="2" type="ORF">CK203_074253</name>
</gene>
<name>A0A438BYV7_VITVI</name>